<organism evidence="5 6">
    <name type="scientific">Candidatus Sulfotelmatobacter kueseliae</name>
    <dbReference type="NCBI Taxonomy" id="2042962"/>
    <lineage>
        <taxon>Bacteria</taxon>
        <taxon>Pseudomonadati</taxon>
        <taxon>Acidobacteriota</taxon>
        <taxon>Terriglobia</taxon>
        <taxon>Terriglobales</taxon>
        <taxon>Candidatus Korobacteraceae</taxon>
        <taxon>Candidatus Sulfotelmatobacter</taxon>
    </lineage>
</organism>
<dbReference type="PANTHER" id="PTHR10668">
    <property type="entry name" value="PHYTOENE DEHYDROGENASE"/>
    <property type="match status" value="1"/>
</dbReference>
<dbReference type="InterPro" id="IPR036188">
    <property type="entry name" value="FAD/NAD-bd_sf"/>
</dbReference>
<dbReference type="EMBL" id="OMOD01000029">
    <property type="protein sequence ID" value="SPF34335.1"/>
    <property type="molecule type" value="Genomic_DNA"/>
</dbReference>
<proteinExistence type="predicted"/>
<dbReference type="InterPro" id="IPR002937">
    <property type="entry name" value="Amino_oxidase"/>
</dbReference>
<accession>A0A2U3K3T3</accession>
<dbReference type="SUPFAM" id="SSF51905">
    <property type="entry name" value="FAD/NAD(P)-binding domain"/>
    <property type="match status" value="1"/>
</dbReference>
<dbReference type="Gene3D" id="3.50.50.60">
    <property type="entry name" value="FAD/NAD(P)-binding domain"/>
    <property type="match status" value="2"/>
</dbReference>
<dbReference type="OrthoDB" id="9814556at2"/>
<comment type="subunit">
    <text evidence="2">Interacts with COX5B; this interaction may contribute to localize PYROXD2 to the inner face of the inner mitochondrial membrane.</text>
</comment>
<protein>
    <recommendedName>
        <fullName evidence="3">Pyridine nucleotide-disulfide oxidoreductase domain-containing protein 2</fullName>
    </recommendedName>
</protein>
<dbReference type="Pfam" id="PF01593">
    <property type="entry name" value="Amino_oxidase"/>
    <property type="match status" value="1"/>
</dbReference>
<dbReference type="GO" id="GO:0016491">
    <property type="term" value="F:oxidoreductase activity"/>
    <property type="evidence" value="ECO:0007669"/>
    <property type="project" value="InterPro"/>
</dbReference>
<comment type="function">
    <text evidence="1">Probable oxidoreductase that may play a role as regulator of mitochondrial function.</text>
</comment>
<name>A0A2U3K3T3_9BACT</name>
<reference evidence="6" key="1">
    <citation type="submission" date="2018-02" db="EMBL/GenBank/DDBJ databases">
        <authorList>
            <person name="Hausmann B."/>
        </authorList>
    </citation>
    <scope>NUCLEOTIDE SEQUENCE [LARGE SCALE GENOMIC DNA]</scope>
    <source>
        <strain evidence="6">Peat soil MAG SbA1</strain>
    </source>
</reference>
<evidence type="ECO:0000256" key="3">
    <source>
        <dbReference type="ARBA" id="ARBA00040298"/>
    </source>
</evidence>
<dbReference type="Proteomes" id="UP000238701">
    <property type="component" value="Unassembled WGS sequence"/>
</dbReference>
<evidence type="ECO:0000259" key="4">
    <source>
        <dbReference type="Pfam" id="PF01593"/>
    </source>
</evidence>
<evidence type="ECO:0000256" key="1">
    <source>
        <dbReference type="ARBA" id="ARBA00037217"/>
    </source>
</evidence>
<dbReference type="PANTHER" id="PTHR10668:SF103">
    <property type="entry name" value="PYRIDINE NUCLEOTIDE-DISULFIDE OXIDOREDUCTASE DOMAIN-CONTAINING PROTEIN 2"/>
    <property type="match status" value="1"/>
</dbReference>
<feature type="domain" description="Amine oxidase" evidence="4">
    <location>
        <begin position="16"/>
        <end position="532"/>
    </location>
</feature>
<dbReference type="AlphaFoldDB" id="A0A2U3K3T3"/>
<evidence type="ECO:0000313" key="6">
    <source>
        <dbReference type="Proteomes" id="UP000238701"/>
    </source>
</evidence>
<gene>
    <name evidence="5" type="ORF">SBA1_1240006</name>
</gene>
<evidence type="ECO:0000256" key="2">
    <source>
        <dbReference type="ARBA" id="ARBA00038825"/>
    </source>
</evidence>
<sequence>MADKRDVVIVGGGHNGLVTAFYLAQSGFKPLVLERSAQVGGAAVTDEFHPGFRCSTLAHAAGPIRPEIVRDMQLEQHGLRLITPEVCVTALSPDGRALTLFQDADKSAQSISAFSQKDAAKYAEFQQSLGKISKVIAEALATTPPDIDHPSSGDLWGMLKTGRAIRKLGKKDMYRLLRWGPMAVADLAAEYFETELLRAVVAARGIFGTFLGPWSAGSALVLLIRAAGDSHPAGSAMFAAGGMGALTQAMASAAKAAGAEIRTGADVIEIRVQNGAATGVLLSTGEEIHARAVVSNADPKHTLLKLTDPTHLSPDFVQKLQHYRGNGTVAKVNLALAGLPRFTALKTGDASVLDASALRGRIHIGHEIDYLERAFDESKYGSFSRQPYLEATIPSLTDPTLAPEGKHVMSIYMQYAPYKLKGDWPLCDWDVQRKALGQTVVKTLAEYAPNLPELILTHQIITPRDLEEKYGMTGGQIFHGELALDQFFTMRPLLDWARYRTPIQNLYLCGSGTHPGAGLTGGSGTNAAREILKELKR</sequence>
<evidence type="ECO:0000313" key="5">
    <source>
        <dbReference type="EMBL" id="SPF34335.1"/>
    </source>
</evidence>